<dbReference type="InterPro" id="IPR002401">
    <property type="entry name" value="Cyt_P450_E_grp-I"/>
</dbReference>
<evidence type="ECO:0000256" key="3">
    <source>
        <dbReference type="ARBA" id="ARBA00022723"/>
    </source>
</evidence>
<protein>
    <submittedName>
        <fullName evidence="7">Cytochrome P450</fullName>
    </submittedName>
</protein>
<keyword evidence="6" id="KW-1133">Transmembrane helix</keyword>
<sequence length="530" mass="60137">MSTSETGPEFLLQDIASRVLRLRPAIAAHPVAAALALLLALAFLQYVFSVRRALDSPLSQIPGPWYAAYTTSHLRWGFARGTIWKTVERAHKAYGSVVRLGPRQVWVADKAALRQILSTVDLPKVAMYAEISRDRFAPGLFGEIRPEPHRRLKRFISPAFTIAYIDNLETYFSNSIQDLIAKYEGVLSGKGEPVTDLMDDLHNVALDIMGECSFGRGFGQTNPKKGIEEGADERAWKMIPQSIFDGMTKRYKNVYVKRFMRRLGLDLQFGWPAEMVSSIDTVVKNRSTKQELKRPDLLQHFIEEGARPDTGVRMNSKDIVDQMSEIMLAGSETTSGTIACLFLELIRNPGVKAKLLSSLPVLSLHDPILDGKTVRADPRFAYLHACIKENLRLHPIASEMGRRTGKEWVNLAGYALPPGTVVSASYRDLHRNAEFWPEPLRFWPERWLDEEDREGAPPPDMHAYYPFSAGKHSCVGINFAWAEMRMVAANLFSRYDFEEVSGQTVDYRQYITMQFKTGSWKVYLKRRERV</sequence>
<dbReference type="InterPro" id="IPR017972">
    <property type="entry name" value="Cyt_P450_CS"/>
</dbReference>
<evidence type="ECO:0000256" key="1">
    <source>
        <dbReference type="ARBA" id="ARBA00001971"/>
    </source>
</evidence>
<reference evidence="7 8" key="1">
    <citation type="journal article" date="2021" name="Nat. Commun.">
        <title>Genetic determinants of endophytism in the Arabidopsis root mycobiome.</title>
        <authorList>
            <person name="Mesny F."/>
            <person name="Miyauchi S."/>
            <person name="Thiergart T."/>
            <person name="Pickel B."/>
            <person name="Atanasova L."/>
            <person name="Karlsson M."/>
            <person name="Huettel B."/>
            <person name="Barry K.W."/>
            <person name="Haridas S."/>
            <person name="Chen C."/>
            <person name="Bauer D."/>
            <person name="Andreopoulos W."/>
            <person name="Pangilinan J."/>
            <person name="LaButti K."/>
            <person name="Riley R."/>
            <person name="Lipzen A."/>
            <person name="Clum A."/>
            <person name="Drula E."/>
            <person name="Henrissat B."/>
            <person name="Kohler A."/>
            <person name="Grigoriev I.V."/>
            <person name="Martin F.M."/>
            <person name="Hacquard S."/>
        </authorList>
    </citation>
    <scope>NUCLEOTIDE SEQUENCE [LARGE SCALE GENOMIC DNA]</scope>
    <source>
        <strain evidence="7 8">MPI-SDFR-AT-0080</strain>
    </source>
</reference>
<accession>A0ABQ8GBM5</accession>
<keyword evidence="3 5" id="KW-0479">Metal-binding</keyword>
<comment type="caution">
    <text evidence="7">The sequence shown here is derived from an EMBL/GenBank/DDBJ whole genome shotgun (WGS) entry which is preliminary data.</text>
</comment>
<dbReference type="Proteomes" id="UP000774617">
    <property type="component" value="Unassembled WGS sequence"/>
</dbReference>
<dbReference type="InterPro" id="IPR050121">
    <property type="entry name" value="Cytochrome_P450_monoxygenase"/>
</dbReference>
<evidence type="ECO:0000313" key="8">
    <source>
        <dbReference type="Proteomes" id="UP000774617"/>
    </source>
</evidence>
<name>A0ABQ8GBM5_9PEZI</name>
<comment type="similarity">
    <text evidence="2 5">Belongs to the cytochrome P450 family.</text>
</comment>
<proteinExistence type="inferred from homology"/>
<dbReference type="EMBL" id="JAGTJR010000012">
    <property type="protein sequence ID" value="KAH7051120.1"/>
    <property type="molecule type" value="Genomic_DNA"/>
</dbReference>
<evidence type="ECO:0000256" key="5">
    <source>
        <dbReference type="RuleBase" id="RU000461"/>
    </source>
</evidence>
<dbReference type="PROSITE" id="PS00086">
    <property type="entry name" value="CYTOCHROME_P450"/>
    <property type="match status" value="1"/>
</dbReference>
<dbReference type="InterPro" id="IPR036396">
    <property type="entry name" value="Cyt_P450_sf"/>
</dbReference>
<gene>
    <name evidence="7" type="ORF">B0J12DRAFT_718829</name>
</gene>
<evidence type="ECO:0000256" key="6">
    <source>
        <dbReference type="SAM" id="Phobius"/>
    </source>
</evidence>
<organism evidence="7 8">
    <name type="scientific">Macrophomina phaseolina</name>
    <dbReference type="NCBI Taxonomy" id="35725"/>
    <lineage>
        <taxon>Eukaryota</taxon>
        <taxon>Fungi</taxon>
        <taxon>Dikarya</taxon>
        <taxon>Ascomycota</taxon>
        <taxon>Pezizomycotina</taxon>
        <taxon>Dothideomycetes</taxon>
        <taxon>Dothideomycetes incertae sedis</taxon>
        <taxon>Botryosphaeriales</taxon>
        <taxon>Botryosphaeriaceae</taxon>
        <taxon>Macrophomina</taxon>
    </lineage>
</organism>
<keyword evidence="4 5" id="KW-0408">Iron</keyword>
<keyword evidence="5" id="KW-0503">Monooxygenase</keyword>
<comment type="cofactor">
    <cofactor evidence="1">
        <name>heme</name>
        <dbReference type="ChEBI" id="CHEBI:30413"/>
    </cofactor>
</comment>
<feature type="transmembrane region" description="Helical" evidence="6">
    <location>
        <begin position="26"/>
        <end position="48"/>
    </location>
</feature>
<dbReference type="PRINTS" id="PR00385">
    <property type="entry name" value="P450"/>
</dbReference>
<keyword evidence="6" id="KW-0472">Membrane</keyword>
<keyword evidence="8" id="KW-1185">Reference proteome</keyword>
<evidence type="ECO:0000256" key="4">
    <source>
        <dbReference type="ARBA" id="ARBA00023004"/>
    </source>
</evidence>
<dbReference type="Pfam" id="PF00067">
    <property type="entry name" value="p450"/>
    <property type="match status" value="1"/>
</dbReference>
<dbReference type="PANTHER" id="PTHR24305">
    <property type="entry name" value="CYTOCHROME P450"/>
    <property type="match status" value="1"/>
</dbReference>
<dbReference type="InterPro" id="IPR001128">
    <property type="entry name" value="Cyt_P450"/>
</dbReference>
<dbReference type="Gene3D" id="1.10.630.10">
    <property type="entry name" value="Cytochrome P450"/>
    <property type="match status" value="1"/>
</dbReference>
<dbReference type="SUPFAM" id="SSF48264">
    <property type="entry name" value="Cytochrome P450"/>
    <property type="match status" value="1"/>
</dbReference>
<evidence type="ECO:0000256" key="2">
    <source>
        <dbReference type="ARBA" id="ARBA00010617"/>
    </source>
</evidence>
<dbReference type="PANTHER" id="PTHR24305:SF232">
    <property type="entry name" value="P450, PUTATIVE (EUROFUNG)-RELATED"/>
    <property type="match status" value="1"/>
</dbReference>
<dbReference type="PRINTS" id="PR00463">
    <property type="entry name" value="EP450I"/>
</dbReference>
<keyword evidence="6" id="KW-0812">Transmembrane</keyword>
<keyword evidence="5" id="KW-0560">Oxidoreductase</keyword>
<evidence type="ECO:0000313" key="7">
    <source>
        <dbReference type="EMBL" id="KAH7051120.1"/>
    </source>
</evidence>
<keyword evidence="5" id="KW-0349">Heme</keyword>